<feature type="domain" description="Peptidase C45 hydrolase" evidence="1">
    <location>
        <begin position="123"/>
        <end position="349"/>
    </location>
</feature>
<dbReference type="RefSeq" id="WP_368652799.1">
    <property type="nucleotide sequence ID" value="NZ_CP162599.1"/>
</dbReference>
<sequence>MKTQERSSEIFPFCQLKGSHYEIGLQHGEAFRDLIKKHLKLALDRITSKLDVSYEEIMDAVIKYRPYVLEHAKFLDEEITGIAEAANITLAEAYFLQLRAEVYRDLEENDECTTFAVLPEATKDGVPLVGQNADLPELYSEIGVIVEIIPENGSSVLMLTPAGQVSYIGINDKGLGVFANFLKCDGWRVGFPRYMLSRLALQYDSVDKAIAAVRSVPRASSRNLIMLDSKGNAVDLETTPTRDYPIKAENGLLAHANHYVADELLEEERATDRYLENTHARFKRMTELLSNHHGDLDANTMMSILRDRETYPHALCREVTDGRSDTITFASVIAQPSKGSIWVAMGPPNKYEYKCFTFC</sequence>
<keyword evidence="2" id="KW-0808">Transferase</keyword>
<evidence type="ECO:0000313" key="2">
    <source>
        <dbReference type="EMBL" id="XDK32077.1"/>
    </source>
</evidence>
<reference evidence="2" key="1">
    <citation type="submission" date="2024-07" db="EMBL/GenBank/DDBJ databases">
        <title>Halotolerant mesophilic bacterium Ornithinibacillus sp. 4-3, sp. nov., isolated from soil.</title>
        <authorList>
            <person name="Sidarenka A.V."/>
            <person name="Guliayeva D.E."/>
            <person name="Leanovich S.I."/>
            <person name="Hileuskaya K.S."/>
            <person name="Akhremchuk A.E."/>
            <person name="Sikolenko M.A."/>
            <person name="Valentovich L.N."/>
        </authorList>
    </citation>
    <scope>NUCLEOTIDE SEQUENCE</scope>
    <source>
        <strain evidence="2">4-3</strain>
    </source>
</reference>
<dbReference type="PANTHER" id="PTHR34180:SF1">
    <property type="entry name" value="BETA-ALANYL-DOPAMINE_CARCININE HYDROLASE"/>
    <property type="match status" value="1"/>
</dbReference>
<accession>A0AB39HN43</accession>
<dbReference type="Pfam" id="PF03417">
    <property type="entry name" value="AAT"/>
    <property type="match status" value="1"/>
</dbReference>
<dbReference type="InterPro" id="IPR047794">
    <property type="entry name" value="C45_proenzyme-like"/>
</dbReference>
<dbReference type="InterPro" id="IPR005079">
    <property type="entry name" value="Peptidase_C45_hydrolase"/>
</dbReference>
<dbReference type="EMBL" id="CP162599">
    <property type="protein sequence ID" value="XDK32077.1"/>
    <property type="molecule type" value="Genomic_DNA"/>
</dbReference>
<dbReference type="GO" id="GO:0016746">
    <property type="term" value="F:acyltransferase activity"/>
    <property type="evidence" value="ECO:0007669"/>
    <property type="project" value="UniProtKB-KW"/>
</dbReference>
<gene>
    <name evidence="2" type="ORF">AB4Y30_13810</name>
</gene>
<proteinExistence type="predicted"/>
<dbReference type="Gene3D" id="3.60.60.10">
    <property type="entry name" value="Penicillin V Acylase, Chain A"/>
    <property type="match status" value="1"/>
</dbReference>
<organism evidence="2">
    <name type="scientific">Ornithinibacillus sp. 4-3</name>
    <dbReference type="NCBI Taxonomy" id="3231488"/>
    <lineage>
        <taxon>Bacteria</taxon>
        <taxon>Bacillati</taxon>
        <taxon>Bacillota</taxon>
        <taxon>Bacilli</taxon>
        <taxon>Bacillales</taxon>
        <taxon>Bacillaceae</taxon>
        <taxon>Ornithinibacillus</taxon>
    </lineage>
</organism>
<dbReference type="AlphaFoldDB" id="A0AB39HN43"/>
<keyword evidence="2" id="KW-0012">Acyltransferase</keyword>
<dbReference type="InterPro" id="IPR047801">
    <property type="entry name" value="Peptidase_C45"/>
</dbReference>
<protein>
    <submittedName>
        <fullName evidence="2">C45 family autoproteolytic acyltransferase/hydrolase</fullName>
    </submittedName>
</protein>
<dbReference type="PANTHER" id="PTHR34180">
    <property type="entry name" value="PEPTIDASE C45"/>
    <property type="match status" value="1"/>
</dbReference>
<name>A0AB39HN43_9BACI</name>
<dbReference type="NCBIfam" id="NF040521">
    <property type="entry name" value="C45_proenzyme"/>
    <property type="match status" value="1"/>
</dbReference>
<dbReference type="Gene3D" id="1.10.10.2120">
    <property type="match status" value="1"/>
</dbReference>
<evidence type="ECO:0000259" key="1">
    <source>
        <dbReference type="Pfam" id="PF03417"/>
    </source>
</evidence>